<accession>A0ABQ5XQN7</accession>
<organism evidence="2 3">
    <name type="scientific">Dyella acidisoli</name>
    <dbReference type="NCBI Taxonomy" id="1867834"/>
    <lineage>
        <taxon>Bacteria</taxon>
        <taxon>Pseudomonadati</taxon>
        <taxon>Pseudomonadota</taxon>
        <taxon>Gammaproteobacteria</taxon>
        <taxon>Lysobacterales</taxon>
        <taxon>Rhodanobacteraceae</taxon>
        <taxon>Dyella</taxon>
    </lineage>
</organism>
<name>A0ABQ5XQN7_9GAMM</name>
<dbReference type="Proteomes" id="UP001156670">
    <property type="component" value="Unassembled WGS sequence"/>
</dbReference>
<comment type="caution">
    <text evidence="2">The sequence shown here is derived from an EMBL/GenBank/DDBJ whole genome shotgun (WGS) entry which is preliminary data.</text>
</comment>
<evidence type="ECO:0000313" key="2">
    <source>
        <dbReference type="EMBL" id="GLQ93586.1"/>
    </source>
</evidence>
<dbReference type="EMBL" id="BSOB01000020">
    <property type="protein sequence ID" value="GLQ93586.1"/>
    <property type="molecule type" value="Genomic_DNA"/>
</dbReference>
<keyword evidence="3" id="KW-1185">Reference proteome</keyword>
<protein>
    <submittedName>
        <fullName evidence="2">Uncharacterized protein</fullName>
    </submittedName>
</protein>
<evidence type="ECO:0000256" key="1">
    <source>
        <dbReference type="SAM" id="Coils"/>
    </source>
</evidence>
<keyword evidence="1" id="KW-0175">Coiled coil</keyword>
<dbReference type="RefSeq" id="WP_284321294.1">
    <property type="nucleotide sequence ID" value="NZ_BSOB01000020.1"/>
</dbReference>
<feature type="coiled-coil region" evidence="1">
    <location>
        <begin position="24"/>
        <end position="51"/>
    </location>
</feature>
<evidence type="ECO:0000313" key="3">
    <source>
        <dbReference type="Proteomes" id="UP001156670"/>
    </source>
</evidence>
<reference evidence="3" key="1">
    <citation type="journal article" date="2019" name="Int. J. Syst. Evol. Microbiol.">
        <title>The Global Catalogue of Microorganisms (GCM) 10K type strain sequencing project: providing services to taxonomists for standard genome sequencing and annotation.</title>
        <authorList>
            <consortium name="The Broad Institute Genomics Platform"/>
            <consortium name="The Broad Institute Genome Sequencing Center for Infectious Disease"/>
            <person name="Wu L."/>
            <person name="Ma J."/>
        </authorList>
    </citation>
    <scope>NUCLEOTIDE SEQUENCE [LARGE SCALE GENOMIC DNA]</scope>
    <source>
        <strain evidence="3">NBRC 111980</strain>
    </source>
</reference>
<gene>
    <name evidence="2" type="ORF">GCM10007901_25370</name>
</gene>
<proteinExistence type="predicted"/>
<sequence length="132" mass="15160">MDSYTGSSVLHFDGSKVKLNVKSVAEAKQAIKELKVMKKALALRKKELMIQQKGRRSTYTRIVRTQGMMVRGRSGFASFLRSIQRFSRSFNRANLAHELAPMEDEIQHLDQHTLDFDTLITQLESFILQNSK</sequence>